<evidence type="ECO:0000313" key="15">
    <source>
        <dbReference type="EMBL" id="NVH58033.1"/>
    </source>
</evidence>
<dbReference type="GO" id="GO:0004721">
    <property type="term" value="F:phosphoprotein phosphatase activity"/>
    <property type="evidence" value="ECO:0007669"/>
    <property type="project" value="TreeGrafter"/>
</dbReference>
<keyword evidence="5" id="KW-0808">Transferase</keyword>
<keyword evidence="16" id="KW-1185">Reference proteome</keyword>
<keyword evidence="4" id="KW-1003">Cell membrane</keyword>
<protein>
    <recommendedName>
        <fullName evidence="3">histidine kinase</fullName>
        <ecNumber evidence="3">2.7.13.3</ecNumber>
    </recommendedName>
</protein>
<dbReference type="Proteomes" id="UP000701680">
    <property type="component" value="Unassembled WGS sequence"/>
</dbReference>
<evidence type="ECO:0000313" key="16">
    <source>
        <dbReference type="Proteomes" id="UP000528555"/>
    </source>
</evidence>
<gene>
    <name evidence="15" type="ORF">G5A66_05075</name>
    <name evidence="14" type="ORF">G5A75_03125</name>
</gene>
<dbReference type="EMBL" id="JAAIUO010000002">
    <property type="protein sequence ID" value="NSK13880.1"/>
    <property type="molecule type" value="Genomic_DNA"/>
</dbReference>
<proteinExistence type="predicted"/>
<dbReference type="SUPFAM" id="SSF55874">
    <property type="entry name" value="ATPase domain of HSP90 chaperone/DNA topoisomerase II/histidine kinase"/>
    <property type="match status" value="1"/>
</dbReference>
<keyword evidence="7 15" id="KW-0418">Kinase</keyword>
<evidence type="ECO:0000313" key="17">
    <source>
        <dbReference type="Proteomes" id="UP000701680"/>
    </source>
</evidence>
<feature type="coiled-coil region" evidence="11">
    <location>
        <begin position="90"/>
        <end position="117"/>
    </location>
</feature>
<dbReference type="PANTHER" id="PTHR45453">
    <property type="entry name" value="PHOSPHATE REGULON SENSOR PROTEIN PHOR"/>
    <property type="match status" value="1"/>
</dbReference>
<evidence type="ECO:0000256" key="11">
    <source>
        <dbReference type="SAM" id="Coils"/>
    </source>
</evidence>
<evidence type="ECO:0000256" key="8">
    <source>
        <dbReference type="ARBA" id="ARBA00022989"/>
    </source>
</evidence>
<evidence type="ECO:0000313" key="14">
    <source>
        <dbReference type="EMBL" id="NSK13880.1"/>
    </source>
</evidence>
<name>A0A850HN85_9FIRM</name>
<feature type="domain" description="Histidine kinase" evidence="13">
    <location>
        <begin position="124"/>
        <end position="329"/>
    </location>
</feature>
<dbReference type="InterPro" id="IPR003594">
    <property type="entry name" value="HATPase_dom"/>
</dbReference>
<evidence type="ECO:0000256" key="12">
    <source>
        <dbReference type="SAM" id="Phobius"/>
    </source>
</evidence>
<dbReference type="SMART" id="SM00387">
    <property type="entry name" value="HATPase_c"/>
    <property type="match status" value="1"/>
</dbReference>
<dbReference type="PANTHER" id="PTHR45453:SF2">
    <property type="entry name" value="HISTIDINE KINASE"/>
    <property type="match status" value="1"/>
</dbReference>
<keyword evidence="6 12" id="KW-0812">Transmembrane</keyword>
<dbReference type="OrthoDB" id="9780487at2"/>
<dbReference type="Proteomes" id="UP000528555">
    <property type="component" value="Unassembled WGS sequence"/>
</dbReference>
<dbReference type="EMBL" id="JAAITX010000002">
    <property type="protein sequence ID" value="NVH58033.1"/>
    <property type="molecule type" value="Genomic_DNA"/>
</dbReference>
<comment type="caution">
    <text evidence="15">The sequence shown here is derived from an EMBL/GenBank/DDBJ whole genome shotgun (WGS) entry which is preliminary data.</text>
</comment>
<feature type="transmembrane region" description="Helical" evidence="12">
    <location>
        <begin position="38"/>
        <end position="59"/>
    </location>
</feature>
<dbReference type="Pfam" id="PF02518">
    <property type="entry name" value="HATPase_c"/>
    <property type="match status" value="1"/>
</dbReference>
<sequence length="333" mass="38929">MRTGIRYLKERMKIIVLYLVFSGIFLVVFALYDIRLDAVGYAFLLALVLMLGFGGSDFCRYYKRARQLEEAKERILVNPACLPEADGRIEELYQQIVTRLEEEMTELESSIRISRQEMKDYYGMWVHQIKTPISALHVLLQSEPETAESGLKIRAMRQELFKIEQYVEMVLTYLRMEEMGADLVFKQYSLDEIVKQAVRKYSQMFILKKIRLDYELLNTEVITDEKWLLFVIEQILSNALKYTKKGSIHIYMEGGNLVIEDTGIGIWPEDLPRVFEKGFTGYNGRTDKKSTGIGLYLCKSVLTKMNHQIRLESEVDRGTKVYLGLERKKIRME</sequence>
<evidence type="ECO:0000256" key="4">
    <source>
        <dbReference type="ARBA" id="ARBA00022475"/>
    </source>
</evidence>
<dbReference type="InterPro" id="IPR050351">
    <property type="entry name" value="BphY/WalK/GraS-like"/>
</dbReference>
<evidence type="ECO:0000256" key="3">
    <source>
        <dbReference type="ARBA" id="ARBA00012438"/>
    </source>
</evidence>
<keyword evidence="9" id="KW-0902">Two-component regulatory system</keyword>
<dbReference type="InterPro" id="IPR036890">
    <property type="entry name" value="HATPase_C_sf"/>
</dbReference>
<reference evidence="16 17" key="1">
    <citation type="journal article" date="2020" name="Cell Host Microbe">
        <title>Functional and Genomic Variation between Human-Derived Isolates of Lachnospiraceae Reveals Inter- and Intra-Species Diversity.</title>
        <authorList>
            <person name="Sorbara M.T."/>
            <person name="Littmann E.R."/>
            <person name="Fontana E."/>
            <person name="Moody T.U."/>
            <person name="Kohout C.E."/>
            <person name="Gjonbalaj M."/>
            <person name="Eaton V."/>
            <person name="Seok R."/>
            <person name="Leiner I.M."/>
            <person name="Pamer E.G."/>
        </authorList>
    </citation>
    <scope>NUCLEOTIDE SEQUENCE [LARGE SCALE GENOMIC DNA]</scope>
    <source>
        <strain evidence="15 16">MSK.17.11</strain>
        <strain evidence="14 17">MSK.17.38</strain>
    </source>
</reference>
<evidence type="ECO:0000256" key="1">
    <source>
        <dbReference type="ARBA" id="ARBA00000085"/>
    </source>
</evidence>
<evidence type="ECO:0000256" key="9">
    <source>
        <dbReference type="ARBA" id="ARBA00023012"/>
    </source>
</evidence>
<dbReference type="AlphaFoldDB" id="A0A850HN85"/>
<evidence type="ECO:0000256" key="2">
    <source>
        <dbReference type="ARBA" id="ARBA00004651"/>
    </source>
</evidence>
<evidence type="ECO:0000256" key="7">
    <source>
        <dbReference type="ARBA" id="ARBA00022777"/>
    </source>
</evidence>
<evidence type="ECO:0000256" key="10">
    <source>
        <dbReference type="ARBA" id="ARBA00023136"/>
    </source>
</evidence>
<evidence type="ECO:0000259" key="13">
    <source>
        <dbReference type="PROSITE" id="PS50109"/>
    </source>
</evidence>
<keyword evidence="11" id="KW-0175">Coiled coil</keyword>
<feature type="transmembrane region" description="Helical" evidence="12">
    <location>
        <begin position="12"/>
        <end position="32"/>
    </location>
</feature>
<dbReference type="Gene3D" id="3.30.565.10">
    <property type="entry name" value="Histidine kinase-like ATPase, C-terminal domain"/>
    <property type="match status" value="1"/>
</dbReference>
<evidence type="ECO:0000256" key="5">
    <source>
        <dbReference type="ARBA" id="ARBA00022679"/>
    </source>
</evidence>
<comment type="subcellular location">
    <subcellularLocation>
        <location evidence="2">Cell membrane</location>
        <topology evidence="2">Multi-pass membrane protein</topology>
    </subcellularLocation>
</comment>
<organism evidence="15 16">
    <name type="scientific">Dorea phocaeensis</name>
    <dbReference type="NCBI Taxonomy" id="2040291"/>
    <lineage>
        <taxon>Bacteria</taxon>
        <taxon>Bacillati</taxon>
        <taxon>Bacillota</taxon>
        <taxon>Clostridia</taxon>
        <taxon>Lachnospirales</taxon>
        <taxon>Lachnospiraceae</taxon>
        <taxon>Dorea</taxon>
    </lineage>
</organism>
<dbReference type="GO" id="GO:0005886">
    <property type="term" value="C:plasma membrane"/>
    <property type="evidence" value="ECO:0007669"/>
    <property type="project" value="UniProtKB-SubCell"/>
</dbReference>
<dbReference type="PROSITE" id="PS50109">
    <property type="entry name" value="HIS_KIN"/>
    <property type="match status" value="1"/>
</dbReference>
<dbReference type="GO" id="GO:0000155">
    <property type="term" value="F:phosphorelay sensor kinase activity"/>
    <property type="evidence" value="ECO:0007669"/>
    <property type="project" value="TreeGrafter"/>
</dbReference>
<dbReference type="EC" id="2.7.13.3" evidence="3"/>
<reference evidence="15" key="2">
    <citation type="submission" date="2020-02" db="EMBL/GenBank/DDBJ databases">
        <authorList>
            <person name="Littmann E."/>
            <person name="Sorbara M."/>
        </authorList>
    </citation>
    <scope>NUCLEOTIDE SEQUENCE</scope>
    <source>
        <strain evidence="15">MSK.17.11</strain>
        <strain evidence="14">MSK.17.38</strain>
    </source>
</reference>
<evidence type="ECO:0000256" key="6">
    <source>
        <dbReference type="ARBA" id="ARBA00022692"/>
    </source>
</evidence>
<dbReference type="GO" id="GO:0016036">
    <property type="term" value="P:cellular response to phosphate starvation"/>
    <property type="evidence" value="ECO:0007669"/>
    <property type="project" value="TreeGrafter"/>
</dbReference>
<keyword evidence="8 12" id="KW-1133">Transmembrane helix</keyword>
<dbReference type="InterPro" id="IPR005467">
    <property type="entry name" value="His_kinase_dom"/>
</dbReference>
<accession>A0A850HN85</accession>
<comment type="catalytic activity">
    <reaction evidence="1">
        <text>ATP + protein L-histidine = ADP + protein N-phospho-L-histidine.</text>
        <dbReference type="EC" id="2.7.13.3"/>
    </reaction>
</comment>
<keyword evidence="10 12" id="KW-0472">Membrane</keyword>